<dbReference type="AlphaFoldDB" id="A0A401QBR5"/>
<dbReference type="InterPro" id="IPR036612">
    <property type="entry name" value="KH_dom_type_1_sf"/>
</dbReference>
<dbReference type="OMA" id="HAVEIKF"/>
<dbReference type="InterPro" id="IPR004087">
    <property type="entry name" value="KH_dom"/>
</dbReference>
<sequence length="101" mass="11280">EAQVSMKCVIPQRYHRQLMGLRGSRVQQLSREHAVEIKFPDRASSGSASAELPIPEGTDPGKEKEDWKCDTIILTGREENCKTVEAILKVGEFQSVGKVRL</sequence>
<gene>
    <name evidence="4" type="ORF">scyTo_0023789</name>
</gene>
<dbReference type="STRING" id="75743.A0A401QBR5"/>
<feature type="non-terminal residue" evidence="4">
    <location>
        <position position="1"/>
    </location>
</feature>
<dbReference type="Pfam" id="PF00013">
    <property type="entry name" value="KH_1"/>
    <property type="match status" value="1"/>
</dbReference>
<dbReference type="EMBL" id="BFAA01033788">
    <property type="protein sequence ID" value="GCB82828.1"/>
    <property type="molecule type" value="Genomic_DNA"/>
</dbReference>
<evidence type="ECO:0000256" key="1">
    <source>
        <dbReference type="PROSITE-ProRule" id="PRU00117"/>
    </source>
</evidence>
<dbReference type="Gene3D" id="3.30.1370.10">
    <property type="entry name" value="K Homology domain, type 1"/>
    <property type="match status" value="1"/>
</dbReference>
<accession>A0A401QBR5</accession>
<comment type="caution">
    <text evidence="4">The sequence shown here is derived from an EMBL/GenBank/DDBJ whole genome shotgun (WGS) entry which is preliminary data.</text>
</comment>
<feature type="domain" description="K Homology" evidence="3">
    <location>
        <begin position="2"/>
        <end position="92"/>
    </location>
</feature>
<reference evidence="4 5" key="1">
    <citation type="journal article" date="2018" name="Nat. Ecol. Evol.">
        <title>Shark genomes provide insights into elasmobranch evolution and the origin of vertebrates.</title>
        <authorList>
            <person name="Hara Y"/>
            <person name="Yamaguchi K"/>
            <person name="Onimaru K"/>
            <person name="Kadota M"/>
            <person name="Koyanagi M"/>
            <person name="Keeley SD"/>
            <person name="Tatsumi K"/>
            <person name="Tanaka K"/>
            <person name="Motone F"/>
            <person name="Kageyama Y"/>
            <person name="Nozu R"/>
            <person name="Adachi N"/>
            <person name="Nishimura O"/>
            <person name="Nakagawa R"/>
            <person name="Tanegashima C"/>
            <person name="Kiyatake I"/>
            <person name="Matsumoto R"/>
            <person name="Murakumo K"/>
            <person name="Nishida K"/>
            <person name="Terakita A"/>
            <person name="Kuratani S"/>
            <person name="Sato K"/>
            <person name="Hyodo S Kuraku.S."/>
        </authorList>
    </citation>
    <scope>NUCLEOTIDE SEQUENCE [LARGE SCALE GENOMIC DNA]</scope>
</reference>
<organism evidence="4 5">
    <name type="scientific">Scyliorhinus torazame</name>
    <name type="common">Cloudy catshark</name>
    <name type="synonym">Catulus torazame</name>
    <dbReference type="NCBI Taxonomy" id="75743"/>
    <lineage>
        <taxon>Eukaryota</taxon>
        <taxon>Metazoa</taxon>
        <taxon>Chordata</taxon>
        <taxon>Craniata</taxon>
        <taxon>Vertebrata</taxon>
        <taxon>Chondrichthyes</taxon>
        <taxon>Elasmobranchii</taxon>
        <taxon>Galeomorphii</taxon>
        <taxon>Galeoidea</taxon>
        <taxon>Carcharhiniformes</taxon>
        <taxon>Scyliorhinidae</taxon>
        <taxon>Scyliorhinus</taxon>
    </lineage>
</organism>
<evidence type="ECO:0000313" key="5">
    <source>
        <dbReference type="Proteomes" id="UP000288216"/>
    </source>
</evidence>
<evidence type="ECO:0000313" key="4">
    <source>
        <dbReference type="EMBL" id="GCB82828.1"/>
    </source>
</evidence>
<keyword evidence="5" id="KW-1185">Reference proteome</keyword>
<proteinExistence type="predicted"/>
<keyword evidence="1" id="KW-0694">RNA-binding</keyword>
<dbReference type="SMART" id="SM00322">
    <property type="entry name" value="KH"/>
    <property type="match status" value="1"/>
</dbReference>
<name>A0A401QBR5_SCYTO</name>
<protein>
    <recommendedName>
        <fullName evidence="3">K Homology domain-containing protein</fullName>
    </recommendedName>
</protein>
<dbReference type="Proteomes" id="UP000288216">
    <property type="component" value="Unassembled WGS sequence"/>
</dbReference>
<dbReference type="GO" id="GO:0003723">
    <property type="term" value="F:RNA binding"/>
    <property type="evidence" value="ECO:0007669"/>
    <property type="project" value="UniProtKB-UniRule"/>
</dbReference>
<evidence type="ECO:0000259" key="3">
    <source>
        <dbReference type="SMART" id="SM00322"/>
    </source>
</evidence>
<evidence type="ECO:0000256" key="2">
    <source>
        <dbReference type="SAM" id="MobiDB-lite"/>
    </source>
</evidence>
<feature type="region of interest" description="Disordered" evidence="2">
    <location>
        <begin position="38"/>
        <end position="65"/>
    </location>
</feature>
<dbReference type="InterPro" id="IPR004088">
    <property type="entry name" value="KH_dom_type_1"/>
</dbReference>
<dbReference type="PROSITE" id="PS50084">
    <property type="entry name" value="KH_TYPE_1"/>
    <property type="match status" value="1"/>
</dbReference>
<dbReference type="OrthoDB" id="277832at2759"/>
<dbReference type="SUPFAM" id="SSF54791">
    <property type="entry name" value="Eukaryotic type KH-domain (KH-domain type I)"/>
    <property type="match status" value="1"/>
</dbReference>